<comment type="caution">
    <text evidence="1">The sequence shown here is derived from an EMBL/GenBank/DDBJ whole genome shotgun (WGS) entry which is preliminary data.</text>
</comment>
<dbReference type="PANTHER" id="PTHR43857:SF1">
    <property type="entry name" value="YJGH FAMILY PROTEIN"/>
    <property type="match status" value="1"/>
</dbReference>
<sequence length="129" mass="14211">MARTVLTLGKHFETTVPFSLGVISSGRLLHTAGITARDANGEVVGDGDMRAQVTQCFANLSDILEQAATSFDKVVKFTIFTTDIDRFNRDTRDIRFPYFSGRPAATLVEVSKLVDPRMLVEIEAIVCLD</sequence>
<dbReference type="PANTHER" id="PTHR43857">
    <property type="entry name" value="BLR7761 PROTEIN"/>
    <property type="match status" value="1"/>
</dbReference>
<name>A0A0R3LD91_9BRAD</name>
<organism evidence="1 2">
    <name type="scientific">Bradyrhizobium valentinum</name>
    <dbReference type="NCBI Taxonomy" id="1518501"/>
    <lineage>
        <taxon>Bacteria</taxon>
        <taxon>Pseudomonadati</taxon>
        <taxon>Pseudomonadota</taxon>
        <taxon>Alphaproteobacteria</taxon>
        <taxon>Hyphomicrobiales</taxon>
        <taxon>Nitrobacteraceae</taxon>
        <taxon>Bradyrhizobium</taxon>
    </lineage>
</organism>
<evidence type="ECO:0000313" key="1">
    <source>
        <dbReference type="EMBL" id="KRR12625.1"/>
    </source>
</evidence>
<dbReference type="AlphaFoldDB" id="A0A0R3LD91"/>
<dbReference type="Proteomes" id="UP000051913">
    <property type="component" value="Unassembled WGS sequence"/>
</dbReference>
<dbReference type="InterPro" id="IPR006175">
    <property type="entry name" value="YjgF/YER057c/UK114"/>
</dbReference>
<keyword evidence="2" id="KW-1185">Reference proteome</keyword>
<dbReference type="OrthoDB" id="9808943at2"/>
<reference evidence="1 2" key="1">
    <citation type="submission" date="2014-03" db="EMBL/GenBank/DDBJ databases">
        <title>Bradyrhizobium valentinum sp. nov., isolated from effective nodules of Lupinus mariae-josephae, a lupine endemic of basic-lime soils in Eastern Spain.</title>
        <authorList>
            <person name="Duran D."/>
            <person name="Rey L."/>
            <person name="Navarro A."/>
            <person name="Busquets A."/>
            <person name="Imperial J."/>
            <person name="Ruiz-Argueso T."/>
        </authorList>
    </citation>
    <scope>NUCLEOTIDE SEQUENCE [LARGE SCALE GENOMIC DNA]</scope>
    <source>
        <strain evidence="1 2">LmjM3</strain>
    </source>
</reference>
<dbReference type="Gene3D" id="3.30.1330.40">
    <property type="entry name" value="RutC-like"/>
    <property type="match status" value="1"/>
</dbReference>
<dbReference type="Pfam" id="PF01042">
    <property type="entry name" value="Ribonuc_L-PSP"/>
    <property type="match status" value="1"/>
</dbReference>
<gene>
    <name evidence="1" type="ORF">CP49_17430</name>
</gene>
<dbReference type="CDD" id="cd00448">
    <property type="entry name" value="YjgF_YER057c_UK114_family"/>
    <property type="match status" value="1"/>
</dbReference>
<evidence type="ECO:0008006" key="3">
    <source>
        <dbReference type="Google" id="ProtNLM"/>
    </source>
</evidence>
<dbReference type="EMBL" id="LLXX01000026">
    <property type="protein sequence ID" value="KRR12625.1"/>
    <property type="molecule type" value="Genomic_DNA"/>
</dbReference>
<dbReference type="InterPro" id="IPR035959">
    <property type="entry name" value="RutC-like_sf"/>
</dbReference>
<dbReference type="STRING" id="1518501.CQ10_02285"/>
<evidence type="ECO:0000313" key="2">
    <source>
        <dbReference type="Proteomes" id="UP000051913"/>
    </source>
</evidence>
<accession>A0A0R3LD91</accession>
<dbReference type="SUPFAM" id="SSF55298">
    <property type="entry name" value="YjgF-like"/>
    <property type="match status" value="1"/>
</dbReference>
<dbReference type="RefSeq" id="WP_057848986.1">
    <property type="nucleotide sequence ID" value="NZ_LLXX01000026.1"/>
</dbReference>
<protein>
    <recommendedName>
        <fullName evidence="3">Enamine deaminase RidA</fullName>
    </recommendedName>
</protein>
<proteinExistence type="predicted"/>